<organism evidence="8">
    <name type="scientific">Amphimedon queenslandica</name>
    <name type="common">Sponge</name>
    <dbReference type="NCBI Taxonomy" id="400682"/>
    <lineage>
        <taxon>Eukaryota</taxon>
        <taxon>Metazoa</taxon>
        <taxon>Porifera</taxon>
        <taxon>Demospongiae</taxon>
        <taxon>Heteroscleromorpha</taxon>
        <taxon>Haplosclerida</taxon>
        <taxon>Niphatidae</taxon>
        <taxon>Amphimedon</taxon>
    </lineage>
</organism>
<accession>A0A1X7V3I0</accession>
<dbReference type="PANTHER" id="PTHR12691:SF10">
    <property type="entry name" value="MEDIATOR OF RNA POLYMERASE II TRANSCRIPTION SUBUNIT 23"/>
    <property type="match status" value="1"/>
</dbReference>
<evidence type="ECO:0000256" key="4">
    <source>
        <dbReference type="ARBA" id="ARBA00023015"/>
    </source>
</evidence>
<reference evidence="9" key="1">
    <citation type="journal article" date="2010" name="Nature">
        <title>The Amphimedon queenslandica genome and the evolution of animal complexity.</title>
        <authorList>
            <person name="Srivastava M."/>
            <person name="Simakov O."/>
            <person name="Chapman J."/>
            <person name="Fahey B."/>
            <person name="Gauthier M.E."/>
            <person name="Mitros T."/>
            <person name="Richards G.S."/>
            <person name="Conaco C."/>
            <person name="Dacre M."/>
            <person name="Hellsten U."/>
            <person name="Larroux C."/>
            <person name="Putnam N.H."/>
            <person name="Stanke M."/>
            <person name="Adamska M."/>
            <person name="Darling A."/>
            <person name="Degnan S.M."/>
            <person name="Oakley T.H."/>
            <person name="Plachetzki D.C."/>
            <person name="Zhai Y."/>
            <person name="Adamski M."/>
            <person name="Calcino A."/>
            <person name="Cummins S.F."/>
            <person name="Goodstein D.M."/>
            <person name="Harris C."/>
            <person name="Jackson D.J."/>
            <person name="Leys S.P."/>
            <person name="Shu S."/>
            <person name="Woodcroft B.J."/>
            <person name="Vervoort M."/>
            <person name="Kosik K.S."/>
            <person name="Manning G."/>
            <person name="Degnan B.M."/>
            <person name="Rokhsar D.S."/>
        </authorList>
    </citation>
    <scope>NUCLEOTIDE SEQUENCE [LARGE SCALE GENOMIC DNA]</scope>
</reference>
<reference evidence="8" key="2">
    <citation type="submission" date="2017-05" db="UniProtKB">
        <authorList>
            <consortium name="EnsemblMetazoa"/>
        </authorList>
    </citation>
    <scope>IDENTIFICATION</scope>
</reference>
<protein>
    <recommendedName>
        <fullName evidence="3">Mediator of RNA polymerase II transcription subunit 23</fullName>
    </recommendedName>
    <alternativeName>
        <fullName evidence="7">Mediator complex subunit 23</fullName>
    </alternativeName>
</protein>
<dbReference type="GO" id="GO:0010628">
    <property type="term" value="P:positive regulation of gene expression"/>
    <property type="evidence" value="ECO:0007669"/>
    <property type="project" value="TreeGrafter"/>
</dbReference>
<comment type="subcellular location">
    <subcellularLocation>
        <location evidence="1">Nucleus</location>
    </subcellularLocation>
</comment>
<dbReference type="PANTHER" id="PTHR12691">
    <property type="entry name" value="MEDIATOR OF RNA POLYMERASE II TRANSCRIPTION SUBUNIT 23"/>
    <property type="match status" value="1"/>
</dbReference>
<comment type="similarity">
    <text evidence="2">Belongs to the Mediator complex subunit 23 family.</text>
</comment>
<keyword evidence="5" id="KW-0804">Transcription</keyword>
<gene>
    <name evidence="8" type="primary">109581310</name>
</gene>
<keyword evidence="4" id="KW-0805">Transcription regulation</keyword>
<evidence type="ECO:0000313" key="8">
    <source>
        <dbReference type="EnsemblMetazoa" id="Aqu2.1.34359_001"/>
    </source>
</evidence>
<dbReference type="Proteomes" id="UP000007879">
    <property type="component" value="Unassembled WGS sequence"/>
</dbReference>
<dbReference type="EnsemblMetazoa" id="XM_019995335.1">
    <property type="protein sequence ID" value="XP_019850894.1"/>
    <property type="gene ID" value="LOC109581310"/>
</dbReference>
<dbReference type="GO" id="GO:0005667">
    <property type="term" value="C:transcription regulator complex"/>
    <property type="evidence" value="ECO:0007669"/>
    <property type="project" value="TreeGrafter"/>
</dbReference>
<evidence type="ECO:0000256" key="3">
    <source>
        <dbReference type="ARBA" id="ARBA00019696"/>
    </source>
</evidence>
<name>A0A1X7V3I0_AMPQE</name>
<dbReference type="InterPro" id="IPR021629">
    <property type="entry name" value="Mediator_Med23"/>
</dbReference>
<dbReference type="STRING" id="400682.A0A1X7V3I0"/>
<evidence type="ECO:0000313" key="9">
    <source>
        <dbReference type="Proteomes" id="UP000007879"/>
    </source>
</evidence>
<evidence type="ECO:0000256" key="1">
    <source>
        <dbReference type="ARBA" id="ARBA00004123"/>
    </source>
</evidence>
<keyword evidence="6" id="KW-0539">Nucleus</keyword>
<dbReference type="GO" id="GO:0016592">
    <property type="term" value="C:mediator complex"/>
    <property type="evidence" value="ECO:0007669"/>
    <property type="project" value="TreeGrafter"/>
</dbReference>
<evidence type="ECO:0000256" key="5">
    <source>
        <dbReference type="ARBA" id="ARBA00023163"/>
    </source>
</evidence>
<dbReference type="Pfam" id="PF11573">
    <property type="entry name" value="Med23"/>
    <property type="match status" value="1"/>
</dbReference>
<proteinExistence type="inferred from homology"/>
<keyword evidence="9" id="KW-1185">Reference proteome</keyword>
<evidence type="ECO:0000256" key="7">
    <source>
        <dbReference type="ARBA" id="ARBA00031961"/>
    </source>
</evidence>
<dbReference type="GO" id="GO:0006357">
    <property type="term" value="P:regulation of transcription by RNA polymerase II"/>
    <property type="evidence" value="ECO:0007669"/>
    <property type="project" value="TreeGrafter"/>
</dbReference>
<sequence>MEVISGEMERTLKRHLERDTFLSTFQCCTESVIIPDTFVNSSLLEGVRLVITNSVPEQLLFHIKEYVKYMINQTNPHCVELLSDTMETLVNRSSLIPARAVCEVVLSEISTNNLMTWKQGLTLIHNIIGAVDYKGCRDVMKLLLDKFDAFPRSIPEKLMPAIHSGRKILNYILDRNASLMPSYMAHDEIQRRYSAPETHPHWALKDIIASLKGGMEVVAGLVSGNMLPNLVPVIGCSNTAGNAWKLDQDKTCFSLPGRLPYSQCLLKTQYELLYRVLAQPQSKEIVVSMFNNGKQPHIQSVLLECIVRLLVEATKATDSWDIVDSAVNLIWSHLVNTVLYMAALQLVNFNSIISELKNKLTGHVLTRGRGYLMWFILSMLTGSVQHETTKREHELYSGLIGTLYTETEPLPLPNMESMSSVYQFAAPSVWLMLNKKVEPGVVIADPPVAIQHHVEFIRNQFSSLSPETPPTPLIMVILLNSFHTTGDTYTMLLSMILNTSEHPLSQDCINLMVLHAKTRLGEKIRVQLMRAAESSKHQQQVQQENNKNMITAGLLETYSHLLLWLGTKLFQSQLIPMVFKVQEWSMLQNLLELISNRIHSQLQISSRFNILILLHSIAGVCIIPTQLFIGAENTSLYLIMGLAEGEMLPLQLGKMSNEPKTLFHADSDELNKTLILSLAQSLTLSRVDLSNWLDKLFKDLEPAVFQWPESSLQFLPGVLKQRCHTPSHDNIRLLLVKRIEEEYQKLNSTSEQVLQQYYSEGDNSTYLFCVLWKQFLTTGQITPLVSRLLQRLRLSPKRQVSDLRRLIDYIVYTCPSPSTPSNNDFMHVVSCLDSLVWKYFLYPLDRLLLCIIWRYHNKQDTVTVMMLTYHLLMSDSVLNRLTHFLDTMPHWSDAEWGQKHSEYLSSFPECFTFDTSGTATCSNNSTMNMIFGNVCLRLLPIIDLVIQRMLEVPLSYQSLLEPLLNKYKGLYRYHKSPVSFLYRMLHYYSPSLIDVPQVKEQLVSSILGSLSPEQLSHEMMFSTLFKNTVIEKKQEIGEGPSSEYWQELLIQINNAMTPFKNPSVSHLSWPLSEFTNPVSSLVMSAALEIMSFSLPIKALIHTLLNTLLAEYTSSSTPSQQSIELLNVAGSLLAILPDSYSTFFYEELFTFLMSSPFKESVSMEAFVEGTQARFLLNFSHSFLHHSNISVIGGLLTWLQIRLKPHITTEAQLLFLCHLLAPALNRLASEKPTLLMQVVIELYQLIKQVDSAQEGSITNCAPICDLMYHIKYMHIGDYKKEVLEGIILSLHPSMRLMLRFLVQSTTAGAALTPVMMAPPTQDLTPMH</sequence>
<dbReference type="EnsemblMetazoa" id="Aqu2.1.34359_001">
    <property type="protein sequence ID" value="Aqu2.1.34359_001"/>
    <property type="gene ID" value="Aqu2.1.34359"/>
</dbReference>
<dbReference type="OrthoDB" id="9982951at2759"/>
<evidence type="ECO:0000256" key="2">
    <source>
        <dbReference type="ARBA" id="ARBA00010222"/>
    </source>
</evidence>
<dbReference type="InParanoid" id="A0A1X7V3I0"/>
<evidence type="ECO:0000256" key="6">
    <source>
        <dbReference type="ARBA" id="ARBA00023242"/>
    </source>
</evidence>
<dbReference type="KEGG" id="aqu:109581310"/>
<dbReference type="eggNOG" id="KOG1883">
    <property type="taxonomic scope" value="Eukaryota"/>
</dbReference>